<gene>
    <name evidence="1" type="ORF">RHMOL_Rhmol08G0115900</name>
</gene>
<accession>A0ACC0MMC9</accession>
<protein>
    <submittedName>
        <fullName evidence="1">Uncharacterized protein</fullName>
    </submittedName>
</protein>
<evidence type="ECO:0000313" key="2">
    <source>
        <dbReference type="Proteomes" id="UP001062846"/>
    </source>
</evidence>
<reference evidence="1" key="1">
    <citation type="submission" date="2022-02" db="EMBL/GenBank/DDBJ databases">
        <title>Plant Genome Project.</title>
        <authorList>
            <person name="Zhang R.-G."/>
        </authorList>
    </citation>
    <scope>NUCLEOTIDE SEQUENCE</scope>
    <source>
        <strain evidence="1">AT1</strain>
    </source>
</reference>
<dbReference type="Proteomes" id="UP001062846">
    <property type="component" value="Chromosome 8"/>
</dbReference>
<proteinExistence type="predicted"/>
<comment type="caution">
    <text evidence="1">The sequence shown here is derived from an EMBL/GenBank/DDBJ whole genome shotgun (WGS) entry which is preliminary data.</text>
</comment>
<keyword evidence="2" id="KW-1185">Reference proteome</keyword>
<sequence length="91" mass="10085">MLTGPPAPSGELGYGAQAKAWSPWLLERRATRKAGFTEQRSPPAPYGGRITGRCFHGPIMPDGLAYSNVHLFSFYYLMADYSLAKNYTIQL</sequence>
<name>A0ACC0MMC9_RHOML</name>
<evidence type="ECO:0000313" key="1">
    <source>
        <dbReference type="EMBL" id="KAI8542135.1"/>
    </source>
</evidence>
<dbReference type="EMBL" id="CM046395">
    <property type="protein sequence ID" value="KAI8542135.1"/>
    <property type="molecule type" value="Genomic_DNA"/>
</dbReference>
<organism evidence="1 2">
    <name type="scientific">Rhododendron molle</name>
    <name type="common">Chinese azalea</name>
    <name type="synonym">Azalea mollis</name>
    <dbReference type="NCBI Taxonomy" id="49168"/>
    <lineage>
        <taxon>Eukaryota</taxon>
        <taxon>Viridiplantae</taxon>
        <taxon>Streptophyta</taxon>
        <taxon>Embryophyta</taxon>
        <taxon>Tracheophyta</taxon>
        <taxon>Spermatophyta</taxon>
        <taxon>Magnoliopsida</taxon>
        <taxon>eudicotyledons</taxon>
        <taxon>Gunneridae</taxon>
        <taxon>Pentapetalae</taxon>
        <taxon>asterids</taxon>
        <taxon>Ericales</taxon>
        <taxon>Ericaceae</taxon>
        <taxon>Ericoideae</taxon>
        <taxon>Rhodoreae</taxon>
        <taxon>Rhododendron</taxon>
    </lineage>
</organism>